<protein>
    <recommendedName>
        <fullName evidence="1">YcaO domain-containing protein</fullName>
    </recommendedName>
</protein>
<sequence length="500" mass="53742">MTALPTTDLGAAVRGGGFTLLPPPAGADRDAWREQARNAGHPLRHPAQVAPLPAAARLVQACAALPGDPAWAWLIEDDRGQVTRVPAQAAARPATGSAPRTWIPDPQRPTARQALPALDPARLVSPLGPVLNVHVNRADALVSAQLASQAAGQRVYGVGRTGDHRSAATVALLEALERQAGLFDLSGAPRREAAFADLSGALDPRQTGLPAPTPECAPFDPAEPRLWLQGHDHHTGAPVWVEEHLVYYHRGTRRPWIANNSSGCAVGRTPEEAVAAAFLEVVERHAALRWWYGLTRPRRAPALRADTVTAASLGALGYRVDLYDIAPDLPVPVVLGVARQDGWDGRYPATVCVTAAGRDWPDALNACLQELRGAAMPLTPDEQRRAEWLTARPQEVLSLDDHRLAYVHPERRAVIDRRLQGAVTADLAPPPALRTLADLHELTRGRCGLISVDQTTPVLSGLQLTCVRVLCPGLLPMHYGHRYARHLPGLPVSADPHPFA</sequence>
<evidence type="ECO:0000313" key="3">
    <source>
        <dbReference type="Proteomes" id="UP000197208"/>
    </source>
</evidence>
<reference evidence="2 3" key="1">
    <citation type="submission" date="2017-05" db="EMBL/GenBank/DDBJ databases">
        <title>De novo genome assembly of Deniococcus indicus strain DR1.</title>
        <authorList>
            <person name="Chauhan D."/>
            <person name="Yennamalli R.M."/>
            <person name="Priyadarshini R."/>
        </authorList>
    </citation>
    <scope>NUCLEOTIDE SEQUENCE [LARGE SCALE GENOMIC DNA]</scope>
    <source>
        <strain evidence="2 3">DR1</strain>
    </source>
</reference>
<dbReference type="AlphaFoldDB" id="A0A246BMH1"/>
<evidence type="ECO:0000313" key="2">
    <source>
        <dbReference type="EMBL" id="OWL96848.1"/>
    </source>
</evidence>
<dbReference type="PROSITE" id="PS51664">
    <property type="entry name" value="YCAO"/>
    <property type="match status" value="1"/>
</dbReference>
<dbReference type="EMBL" id="NHMK01000010">
    <property type="protein sequence ID" value="OWL96848.1"/>
    <property type="molecule type" value="Genomic_DNA"/>
</dbReference>
<dbReference type="OrthoDB" id="68050at2"/>
<dbReference type="PANTHER" id="PTHR37809">
    <property type="entry name" value="RIBOSOMAL PROTEIN S12 METHYLTHIOTRANSFERASE ACCESSORY FACTOR YCAO"/>
    <property type="match status" value="1"/>
</dbReference>
<dbReference type="PANTHER" id="PTHR37809:SF1">
    <property type="entry name" value="RIBOSOMAL PROTEIN S12 METHYLTHIOTRANSFERASE ACCESSORY FACTOR YCAO"/>
    <property type="match status" value="1"/>
</dbReference>
<evidence type="ECO:0000259" key="1">
    <source>
        <dbReference type="PROSITE" id="PS51664"/>
    </source>
</evidence>
<dbReference type="InterPro" id="IPR003776">
    <property type="entry name" value="YcaO-like_dom"/>
</dbReference>
<comment type="caution">
    <text evidence="2">The sequence shown here is derived from an EMBL/GenBank/DDBJ whole genome shotgun (WGS) entry which is preliminary data.</text>
</comment>
<dbReference type="Pfam" id="PF02624">
    <property type="entry name" value="YcaO"/>
    <property type="match status" value="1"/>
</dbReference>
<gene>
    <name evidence="2" type="ORF">CBQ26_07600</name>
</gene>
<dbReference type="RefSeq" id="WP_088248045.1">
    <property type="nucleotide sequence ID" value="NZ_NHMK01000010.1"/>
</dbReference>
<name>A0A246BMH1_9DEIO</name>
<feature type="domain" description="YcaO" evidence="1">
    <location>
        <begin position="157"/>
        <end position="500"/>
    </location>
</feature>
<keyword evidence="3" id="KW-1185">Reference proteome</keyword>
<proteinExistence type="predicted"/>
<organism evidence="2 3">
    <name type="scientific">Deinococcus indicus</name>
    <dbReference type="NCBI Taxonomy" id="223556"/>
    <lineage>
        <taxon>Bacteria</taxon>
        <taxon>Thermotogati</taxon>
        <taxon>Deinococcota</taxon>
        <taxon>Deinococci</taxon>
        <taxon>Deinococcales</taxon>
        <taxon>Deinococcaceae</taxon>
        <taxon>Deinococcus</taxon>
    </lineage>
</organism>
<dbReference type="Gene3D" id="3.30.1330.230">
    <property type="match status" value="1"/>
</dbReference>
<dbReference type="Proteomes" id="UP000197208">
    <property type="component" value="Unassembled WGS sequence"/>
</dbReference>
<accession>A0A246BMH1</accession>